<dbReference type="GO" id="GO:0008289">
    <property type="term" value="F:lipid binding"/>
    <property type="evidence" value="ECO:0007669"/>
    <property type="project" value="UniProtKB-KW"/>
</dbReference>
<comment type="function">
    <text evidence="1">Plant non-specific lipid-transfer proteins transfer phospholipids as well as galactolipids across membranes. May play a role in wax or cutin deposition in the cell walls of expanding epidermal cells and certain secretory tissues.</text>
</comment>
<dbReference type="InterPro" id="IPR036312">
    <property type="entry name" value="Bifun_inhib/LTP/seed_sf"/>
</dbReference>
<dbReference type="InterPro" id="IPR000528">
    <property type="entry name" value="Plant_nsLTP"/>
</dbReference>
<dbReference type="PANTHER" id="PTHR33076">
    <property type="entry name" value="NON-SPECIFIC LIPID-TRANSFER PROTEIN 2-RELATED"/>
    <property type="match status" value="1"/>
</dbReference>
<evidence type="ECO:0000256" key="1">
    <source>
        <dbReference type="RuleBase" id="RU000628"/>
    </source>
</evidence>
<proteinExistence type="inferred from homology"/>
<dbReference type="SMART" id="SM00499">
    <property type="entry name" value="AAI"/>
    <property type="match status" value="1"/>
</dbReference>
<dbReference type="SUPFAM" id="SSF47699">
    <property type="entry name" value="Bifunctional inhibitor/lipid-transfer protein/seed storage 2S albumin"/>
    <property type="match status" value="1"/>
</dbReference>
<comment type="similarity">
    <text evidence="1">Belongs to the plant LTP family.</text>
</comment>
<gene>
    <name evidence="3" type="ORF">ZEAMMB73_Zm00001d023344</name>
</gene>
<evidence type="ECO:0000259" key="2">
    <source>
        <dbReference type="SMART" id="SM00499"/>
    </source>
</evidence>
<dbReference type="GO" id="GO:0006869">
    <property type="term" value="P:lipid transport"/>
    <property type="evidence" value="ECO:0007669"/>
    <property type="project" value="InterPro"/>
</dbReference>
<name>A0A1D6ISY0_MAIZE</name>
<dbReference type="EMBL" id="CM000786">
    <property type="protein sequence ID" value="AQK39181.1"/>
    <property type="molecule type" value="Genomic_DNA"/>
</dbReference>
<reference evidence="3" key="1">
    <citation type="submission" date="2015-12" db="EMBL/GenBank/DDBJ databases">
        <title>Update maize B73 reference genome by single molecule sequencing technologies.</title>
        <authorList>
            <consortium name="Maize Genome Sequencing Project"/>
            <person name="Ware D."/>
        </authorList>
    </citation>
    <scope>NUCLEOTIDE SEQUENCE</scope>
    <source>
        <tissue evidence="3">Seedling</tissue>
    </source>
</reference>
<dbReference type="Pfam" id="PF00234">
    <property type="entry name" value="Tryp_alpha_amyl"/>
    <property type="match status" value="1"/>
</dbReference>
<dbReference type="Gene3D" id="3.40.605.10">
    <property type="entry name" value="Aldehyde Dehydrogenase, Chain A, domain 1"/>
    <property type="match status" value="1"/>
</dbReference>
<protein>
    <recommendedName>
        <fullName evidence="1">Non-specific lipid-transfer protein</fullName>
    </recommendedName>
</protein>
<accession>A0A1D6ISY0</accession>
<keyword evidence="1" id="KW-0446">Lipid-binding</keyword>
<keyword evidence="1" id="KW-0813">Transport</keyword>
<dbReference type="PRINTS" id="PR00382">
    <property type="entry name" value="LIPIDTRNSFER"/>
</dbReference>
<sequence>MAARSSSSQPQLVAAAAVLAAALLLLAAGAGTASAAVSCGEVTSSVAPCLGYAMGSAASPSAACCSGVRSLNSRASSTADRQATCNCLKSMTGRLGGGVSMANAANIPSKCGVSVGVPISPTVDCTKYAFKFLREDGKQRRGNPNPKFLRVFLSLPNTRPTLSFNPSDDVDNASPWPSLILLAEEALAKSSRSRPAGHSRVFLVSSTTTVGSGGGSTGDGRVQLADNLDLDVYVQSKCQTMNEKVLEHACGMGTLQMGEYESSVSIGNDTFSIREPPGVCTGICPFNFRAMIPL</sequence>
<evidence type="ECO:0000313" key="3">
    <source>
        <dbReference type="EMBL" id="AQK39181.1"/>
    </source>
</evidence>
<dbReference type="InterPro" id="IPR016140">
    <property type="entry name" value="Bifunc_inhib/LTP/seed_store"/>
</dbReference>
<dbReference type="CDD" id="cd01960">
    <property type="entry name" value="nsLTP1"/>
    <property type="match status" value="1"/>
</dbReference>
<dbReference type="AlphaFoldDB" id="A0A1D6ISY0"/>
<feature type="domain" description="Bifunctional inhibitor/plant lipid transfer protein/seed storage helical" evidence="2">
    <location>
        <begin position="39"/>
        <end position="125"/>
    </location>
</feature>
<dbReference type="GO" id="GO:0016491">
    <property type="term" value="F:oxidoreductase activity"/>
    <property type="evidence" value="ECO:0007669"/>
    <property type="project" value="InterPro"/>
</dbReference>
<dbReference type="Gene3D" id="1.10.110.10">
    <property type="entry name" value="Plant lipid-transfer and hydrophobic proteins"/>
    <property type="match status" value="1"/>
</dbReference>
<organism evidence="3">
    <name type="scientific">Zea mays</name>
    <name type="common">Maize</name>
    <dbReference type="NCBI Taxonomy" id="4577"/>
    <lineage>
        <taxon>Eukaryota</taxon>
        <taxon>Viridiplantae</taxon>
        <taxon>Streptophyta</taxon>
        <taxon>Embryophyta</taxon>
        <taxon>Tracheophyta</taxon>
        <taxon>Spermatophyta</taxon>
        <taxon>Magnoliopsida</taxon>
        <taxon>Liliopsida</taxon>
        <taxon>Poales</taxon>
        <taxon>Poaceae</taxon>
        <taxon>PACMAD clade</taxon>
        <taxon>Panicoideae</taxon>
        <taxon>Andropogonodae</taxon>
        <taxon>Andropogoneae</taxon>
        <taxon>Tripsacinae</taxon>
        <taxon>Zea</taxon>
    </lineage>
</organism>
<dbReference type="InterPro" id="IPR016162">
    <property type="entry name" value="Ald_DH_N"/>
</dbReference>
<dbReference type="ExpressionAtlas" id="A0A1D6ISY0">
    <property type="expression patterns" value="baseline"/>
</dbReference>